<organism evidence="9 10">
    <name type="scientific">Synaphobranchus kaupii</name>
    <name type="common">Kaup's arrowtooth eel</name>
    <dbReference type="NCBI Taxonomy" id="118154"/>
    <lineage>
        <taxon>Eukaryota</taxon>
        <taxon>Metazoa</taxon>
        <taxon>Chordata</taxon>
        <taxon>Craniata</taxon>
        <taxon>Vertebrata</taxon>
        <taxon>Euteleostomi</taxon>
        <taxon>Actinopterygii</taxon>
        <taxon>Neopterygii</taxon>
        <taxon>Teleostei</taxon>
        <taxon>Anguilliformes</taxon>
        <taxon>Synaphobranchidae</taxon>
        <taxon>Synaphobranchus</taxon>
    </lineage>
</organism>
<evidence type="ECO:0000256" key="1">
    <source>
        <dbReference type="ARBA" id="ARBA00003856"/>
    </source>
</evidence>
<evidence type="ECO:0000313" key="9">
    <source>
        <dbReference type="EMBL" id="KAJ8365795.1"/>
    </source>
</evidence>
<dbReference type="GO" id="GO:0005640">
    <property type="term" value="C:nuclear outer membrane"/>
    <property type="evidence" value="ECO:0007669"/>
    <property type="project" value="UniProtKB-SubCell"/>
</dbReference>
<dbReference type="SMART" id="SM01265">
    <property type="entry name" value="Mab-21"/>
    <property type="match status" value="1"/>
</dbReference>
<proteinExistence type="predicted"/>
<keyword evidence="8" id="KW-0539">Nucleus</keyword>
<protein>
    <recommendedName>
        <fullName evidence="4">Inositol 1,4,5-trisphosphate receptor-interacting protein</fullName>
    </recommendedName>
</protein>
<keyword evidence="7" id="KW-0325">Glycoprotein</keyword>
<dbReference type="OrthoDB" id="9923553at2759"/>
<evidence type="ECO:0000256" key="2">
    <source>
        <dbReference type="ARBA" id="ARBA00004251"/>
    </source>
</evidence>
<evidence type="ECO:0000256" key="8">
    <source>
        <dbReference type="ARBA" id="ARBA00023242"/>
    </source>
</evidence>
<name>A0A9Q1J4W5_SYNKA</name>
<evidence type="ECO:0000256" key="5">
    <source>
        <dbReference type="ARBA" id="ARBA00022475"/>
    </source>
</evidence>
<dbReference type="Gene3D" id="1.10.1410.40">
    <property type="match status" value="1"/>
</dbReference>
<evidence type="ECO:0000256" key="3">
    <source>
        <dbReference type="ARBA" id="ARBA00004494"/>
    </source>
</evidence>
<comment type="caution">
    <text evidence="9">The sequence shown here is derived from an EMBL/GenBank/DDBJ whole genome shotgun (WGS) entry which is preliminary data.</text>
</comment>
<dbReference type="PANTHER" id="PTHR10656">
    <property type="entry name" value="CELL FATE DETERMINING PROTEIN MAB21-RELATED"/>
    <property type="match status" value="1"/>
</dbReference>
<dbReference type="Proteomes" id="UP001152622">
    <property type="component" value="Chromosome 4"/>
</dbReference>
<keyword evidence="10" id="KW-1185">Reference proteome</keyword>
<keyword evidence="6" id="KW-0175">Coiled coil</keyword>
<dbReference type="EMBL" id="JAINUF010000004">
    <property type="protein sequence ID" value="KAJ8365795.1"/>
    <property type="molecule type" value="Genomic_DNA"/>
</dbReference>
<sequence length="479" mass="54189">MLCKEATVLWMQGSYKWESSTVSSLARSNGVLLQRLNSRDPPQAEEDILAEGSVCTTAALLLDKGVLGGFYERYIHTRAHENWRVLEFVEGFSDDLLGALRSTLDGESGMQVEDCIGVGSMYESWRVSKPLVCDLIIPFAPPEPYRFSFQLWRGPVNGVPSGRQASGRILLDSAIENKTSCLCRMANPGEDMLCLLHGPHTMAKVNILENLLCSKGTPYLAKEQVIKWFQIAITKAWGQISHKYEFELTFRNLRSPGALKVRFRSGKTIIFNLAPVIRFEDSDAYFVSQFTSNVNDSSDTCWPLSFAVYEKRLLKYLAKRLPENSCHIRCLQIVCFLHKKQTGLTGKTSLSVYHLKSALLHLLLDKRPLDWSSNHLENRACDILEFILKSLRKKELRHALIGNSRVPKEIGIPPSFIAAEPINLFRPLALQKHLYTEMEKHFREMVRNAAVLIQLYSPHLPGGNAPQFRSTDLNHGCHL</sequence>
<accession>A0A9Q1J4W5</accession>
<keyword evidence="5" id="KW-0472">Membrane</keyword>
<evidence type="ECO:0000256" key="4">
    <source>
        <dbReference type="ARBA" id="ARBA00019443"/>
    </source>
</evidence>
<dbReference type="GO" id="GO:0005886">
    <property type="term" value="C:plasma membrane"/>
    <property type="evidence" value="ECO:0007669"/>
    <property type="project" value="UniProtKB-SubCell"/>
</dbReference>
<evidence type="ECO:0000256" key="7">
    <source>
        <dbReference type="ARBA" id="ARBA00023180"/>
    </source>
</evidence>
<comment type="subcellular location">
    <subcellularLocation>
        <location evidence="2">Cell membrane</location>
        <topology evidence="2">Single-pass type I membrane protein</topology>
    </subcellularLocation>
    <subcellularLocation>
        <location evidence="3">Nucleus outer membrane</location>
        <topology evidence="3">Single-pass type I membrane protein</topology>
    </subcellularLocation>
</comment>
<dbReference type="PANTHER" id="PTHR10656:SF8">
    <property type="entry name" value="INOSITOL 1,4,5-TRISPHOSPHATE RECEPTOR-INTERACTING PROTEIN"/>
    <property type="match status" value="1"/>
</dbReference>
<evidence type="ECO:0000313" key="10">
    <source>
        <dbReference type="Proteomes" id="UP001152622"/>
    </source>
</evidence>
<dbReference type="InterPro" id="IPR026250">
    <property type="entry name" value="ITPRIP-like"/>
</dbReference>
<reference evidence="9" key="1">
    <citation type="journal article" date="2023" name="Science">
        <title>Genome structures resolve the early diversification of teleost fishes.</title>
        <authorList>
            <person name="Parey E."/>
            <person name="Louis A."/>
            <person name="Montfort J."/>
            <person name="Bouchez O."/>
            <person name="Roques C."/>
            <person name="Iampietro C."/>
            <person name="Lluch J."/>
            <person name="Castinel A."/>
            <person name="Donnadieu C."/>
            <person name="Desvignes T."/>
            <person name="Floi Bucao C."/>
            <person name="Jouanno E."/>
            <person name="Wen M."/>
            <person name="Mejri S."/>
            <person name="Dirks R."/>
            <person name="Jansen H."/>
            <person name="Henkel C."/>
            <person name="Chen W.J."/>
            <person name="Zahm M."/>
            <person name="Cabau C."/>
            <person name="Klopp C."/>
            <person name="Thompson A.W."/>
            <person name="Robinson-Rechavi M."/>
            <person name="Braasch I."/>
            <person name="Lecointre G."/>
            <person name="Bobe J."/>
            <person name="Postlethwait J.H."/>
            <person name="Berthelot C."/>
            <person name="Roest Crollius H."/>
            <person name="Guiguen Y."/>
        </authorList>
    </citation>
    <scope>NUCLEOTIDE SEQUENCE</scope>
    <source>
        <strain evidence="9">WJC10195</strain>
    </source>
</reference>
<comment type="function">
    <text evidence="1">Enhances Ca(2+)-mediated inhibition of inositol 1,4,5-triphosphate receptor (ITPR) Ca(2+) release.</text>
</comment>
<dbReference type="PRINTS" id="PR02107">
    <property type="entry name" value="INOS145TPRIP"/>
</dbReference>
<dbReference type="Gene3D" id="3.30.460.90">
    <property type="match status" value="1"/>
</dbReference>
<dbReference type="AlphaFoldDB" id="A0A9Q1J4W5"/>
<keyword evidence="5" id="KW-1003">Cell membrane</keyword>
<evidence type="ECO:0000256" key="6">
    <source>
        <dbReference type="ARBA" id="ARBA00023054"/>
    </source>
</evidence>
<dbReference type="InterPro" id="IPR024810">
    <property type="entry name" value="MAB21L/cGLR"/>
</dbReference>
<gene>
    <name evidence="9" type="ORF">SKAU_G00146260</name>
</gene>